<dbReference type="AlphaFoldDB" id="A0A2G8SAC4"/>
<dbReference type="SUPFAM" id="SSF52047">
    <property type="entry name" value="RNI-like"/>
    <property type="match status" value="1"/>
</dbReference>
<organism evidence="1 2">
    <name type="scientific">Ganoderma sinense ZZ0214-1</name>
    <dbReference type="NCBI Taxonomy" id="1077348"/>
    <lineage>
        <taxon>Eukaryota</taxon>
        <taxon>Fungi</taxon>
        <taxon>Dikarya</taxon>
        <taxon>Basidiomycota</taxon>
        <taxon>Agaricomycotina</taxon>
        <taxon>Agaricomycetes</taxon>
        <taxon>Polyporales</taxon>
        <taxon>Polyporaceae</taxon>
        <taxon>Ganoderma</taxon>
    </lineage>
</organism>
<proteinExistence type="predicted"/>
<evidence type="ECO:0000313" key="2">
    <source>
        <dbReference type="Proteomes" id="UP000230002"/>
    </source>
</evidence>
<sequence>MTKTVPPADYQQMLVRLQESAPLLSHLHLNADVPPYDPTIISAMSNAICTFKHLVSVRTGPLPITEQAFRYLAELPHLEVINVRLPDTITEASFRRAPFDEIFPSLRELRLAHLFNLNLISLIVQHTRSPRLEIISAESVDEDRPVPLEDVMSFFSAILSRNNAEHIKELTIEALPIEWTPQNTFTNQHLEPLFALKSLTTLKLHLRCTFDLDDVILERTARAWPNIRTLDLGPGSTGVRVPSLAALIPFAQHCPELQVLGFTLDADLCRVPPDIRDSARDYAQRELRVLKVGCAEVADPRCVAAFLADLFPHLRDIECGSIDANGMEIGAAAEWDWEEVCEEHLPAAARERGIVFEPTLDEIDARVMKAWYIGRRTSEQ</sequence>
<protein>
    <submittedName>
        <fullName evidence="1">Uncharacterized protein</fullName>
    </submittedName>
</protein>
<dbReference type="InterPro" id="IPR032675">
    <property type="entry name" value="LRR_dom_sf"/>
</dbReference>
<accession>A0A2G8SAC4</accession>
<evidence type="ECO:0000313" key="1">
    <source>
        <dbReference type="EMBL" id="PIL30710.1"/>
    </source>
</evidence>
<name>A0A2G8SAC4_9APHY</name>
<dbReference type="OrthoDB" id="2801180at2759"/>
<reference evidence="1 2" key="1">
    <citation type="journal article" date="2015" name="Sci. Rep.">
        <title>Chromosome-level genome map provides insights into diverse defense mechanisms in the medicinal fungus Ganoderma sinense.</title>
        <authorList>
            <person name="Zhu Y."/>
            <person name="Xu J."/>
            <person name="Sun C."/>
            <person name="Zhou S."/>
            <person name="Xu H."/>
            <person name="Nelson D.R."/>
            <person name="Qian J."/>
            <person name="Song J."/>
            <person name="Luo H."/>
            <person name="Xiang L."/>
            <person name="Li Y."/>
            <person name="Xu Z."/>
            <person name="Ji A."/>
            <person name="Wang L."/>
            <person name="Lu S."/>
            <person name="Hayward A."/>
            <person name="Sun W."/>
            <person name="Li X."/>
            <person name="Schwartz D.C."/>
            <person name="Wang Y."/>
            <person name="Chen S."/>
        </authorList>
    </citation>
    <scope>NUCLEOTIDE SEQUENCE [LARGE SCALE GENOMIC DNA]</scope>
    <source>
        <strain evidence="1 2">ZZ0214-1</strain>
    </source>
</reference>
<dbReference type="Proteomes" id="UP000230002">
    <property type="component" value="Unassembled WGS sequence"/>
</dbReference>
<dbReference type="Gene3D" id="3.80.10.10">
    <property type="entry name" value="Ribonuclease Inhibitor"/>
    <property type="match status" value="1"/>
</dbReference>
<keyword evidence="2" id="KW-1185">Reference proteome</keyword>
<dbReference type="EMBL" id="AYKW01000013">
    <property type="protein sequence ID" value="PIL30710.1"/>
    <property type="molecule type" value="Genomic_DNA"/>
</dbReference>
<gene>
    <name evidence="1" type="ORF">GSI_06878</name>
</gene>
<dbReference type="STRING" id="1077348.A0A2G8SAC4"/>
<comment type="caution">
    <text evidence="1">The sequence shown here is derived from an EMBL/GenBank/DDBJ whole genome shotgun (WGS) entry which is preliminary data.</text>
</comment>